<proteinExistence type="predicted"/>
<dbReference type="PRINTS" id="PR00038">
    <property type="entry name" value="HTHLUXR"/>
</dbReference>
<dbReference type="GO" id="GO:0006355">
    <property type="term" value="P:regulation of DNA-templated transcription"/>
    <property type="evidence" value="ECO:0007669"/>
    <property type="project" value="InterPro"/>
</dbReference>
<dbReference type="CDD" id="cd06170">
    <property type="entry name" value="LuxR_C_like"/>
    <property type="match status" value="1"/>
</dbReference>
<keyword evidence="2" id="KW-0238">DNA-binding</keyword>
<dbReference type="EMBL" id="LT629770">
    <property type="protein sequence ID" value="SDS57422.1"/>
    <property type="molecule type" value="Genomic_DNA"/>
</dbReference>
<dbReference type="Gene3D" id="1.25.40.10">
    <property type="entry name" value="Tetratricopeptide repeat domain"/>
    <property type="match status" value="1"/>
</dbReference>
<dbReference type="Gene3D" id="1.10.10.10">
    <property type="entry name" value="Winged helix-like DNA-binding domain superfamily/Winged helix DNA-binding domain"/>
    <property type="match status" value="1"/>
</dbReference>
<dbReference type="SUPFAM" id="SSF48452">
    <property type="entry name" value="TPR-like"/>
    <property type="match status" value="1"/>
</dbReference>
<dbReference type="PANTHER" id="PTHR44688">
    <property type="entry name" value="DNA-BINDING TRANSCRIPTIONAL ACTIVATOR DEVR_DOSR"/>
    <property type="match status" value="1"/>
</dbReference>
<evidence type="ECO:0000256" key="1">
    <source>
        <dbReference type="ARBA" id="ARBA00023015"/>
    </source>
</evidence>
<protein>
    <submittedName>
        <fullName evidence="5">LuxR family transcriptional regulator, maltose regulon positive regulatory protein</fullName>
    </submittedName>
</protein>
<dbReference type="Proteomes" id="UP000182126">
    <property type="component" value="Chromosome I"/>
</dbReference>
<feature type="domain" description="HTH luxR-type" evidence="4">
    <location>
        <begin position="777"/>
        <end position="842"/>
    </location>
</feature>
<dbReference type="eggNOG" id="COG2909">
    <property type="taxonomic scope" value="Bacteria"/>
</dbReference>
<dbReference type="GO" id="GO:0003677">
    <property type="term" value="F:DNA binding"/>
    <property type="evidence" value="ECO:0007669"/>
    <property type="project" value="UniProtKB-KW"/>
</dbReference>
<gene>
    <name evidence="5" type="ORF">SAMN04489809_2159</name>
</gene>
<dbReference type="InterPro" id="IPR000792">
    <property type="entry name" value="Tscrpt_reg_LuxR_C"/>
</dbReference>
<dbReference type="SUPFAM" id="SSF52540">
    <property type="entry name" value="P-loop containing nucleoside triphosphate hydrolases"/>
    <property type="match status" value="1"/>
</dbReference>
<evidence type="ECO:0000256" key="2">
    <source>
        <dbReference type="ARBA" id="ARBA00023125"/>
    </source>
</evidence>
<reference evidence="5 6" key="1">
    <citation type="submission" date="2016-10" db="EMBL/GenBank/DDBJ databases">
        <authorList>
            <person name="de Groot N.N."/>
        </authorList>
    </citation>
    <scope>NUCLEOTIDE SEQUENCE [LARGE SCALE GENOMIC DNA]</scope>
    <source>
        <strain evidence="5 6">DSM 15019</strain>
    </source>
</reference>
<dbReference type="Pfam" id="PF00196">
    <property type="entry name" value="GerE"/>
    <property type="match status" value="1"/>
</dbReference>
<accession>A0A1H1TAZ0</accession>
<dbReference type="Gene3D" id="3.40.50.300">
    <property type="entry name" value="P-loop containing nucleotide triphosphate hydrolases"/>
    <property type="match status" value="1"/>
</dbReference>
<dbReference type="SUPFAM" id="SSF46894">
    <property type="entry name" value="C-terminal effector domain of the bipartite response regulators"/>
    <property type="match status" value="1"/>
</dbReference>
<evidence type="ECO:0000313" key="6">
    <source>
        <dbReference type="Proteomes" id="UP000182126"/>
    </source>
</evidence>
<dbReference type="InterPro" id="IPR011990">
    <property type="entry name" value="TPR-like_helical_dom_sf"/>
</dbReference>
<dbReference type="InterPro" id="IPR016032">
    <property type="entry name" value="Sig_transdc_resp-reg_C-effctor"/>
</dbReference>
<keyword evidence="1" id="KW-0805">Transcription regulation</keyword>
<dbReference type="PROSITE" id="PS50043">
    <property type="entry name" value="HTH_LUXR_2"/>
    <property type="match status" value="1"/>
</dbReference>
<dbReference type="AlphaFoldDB" id="A0A1H1TAZ0"/>
<dbReference type="SMART" id="SM00421">
    <property type="entry name" value="HTH_LUXR"/>
    <property type="match status" value="1"/>
</dbReference>
<evidence type="ECO:0000256" key="3">
    <source>
        <dbReference type="ARBA" id="ARBA00023163"/>
    </source>
</evidence>
<evidence type="ECO:0000259" key="4">
    <source>
        <dbReference type="PROSITE" id="PS50043"/>
    </source>
</evidence>
<sequence length="846" mass="90640">MPAFGAQGDKRLPRVSAHVIGRPRVNAALDDGAPLTLLRGAAGSGKTTALVGWAFTSPDRVVWLTATPALATSAALAAALLRVLRGAGEAVGGGHRAADTGEGWPAVAQYLCDHQEPLVLVLDDAAALDRDAVFDLCRTVAVPPHVRLIVATNRPSPFDSEGIGLVIDTALISPEDLAFDTDEIRRALDVDGDTAVAVREATEGFAAVIRAVALRGRVPDGATIVEVATAAVDDYLRSRMEEGTFGAGVLEGLIRISITDTVDLPLAQALSSDPDIGAALDEAEAFGFGRWSTESGRRTFTIAAPARALLRRDLLERFPAEVRLLRRLAIEGALRRDAPFEGLRLAMEEDDLHLAAHVIMSGWSHLLDHDGRRVVALLGDLPLARLKQEPLVAMLLGICLNANRLRRVRGLQLLRMAISAANARRSALSPTERLFIWTAESAALRVVGMPERAGQVAARALALYTETSESQWQQYAIEMPLLCTHLGISLYYGGRRDQALRLFDEAAALAASQGTGNAFHAVSLLSGIHALNGDLPEARHYVEIIRDGSWDPALLDGYRGTFYRVAEAMLAVEEGDLATAKQHVRAFEPHRATSEHWTTMATVEAWIALHDGDAAAGLERLESFGRMRGREAGAASARQALSRPRILLHLALGDVRAARSVKQRDAGTDRFGTLLERARIALIDGRAPDAVRLLATTRLEPTTSRERAEAAAVHSAALHRVSPAAAQAVTEALHAQLADRDLRTPLALLGAEDFAAVRADLAPVGDPPPPTRSALPSFAARPKLSSREQVVLHALTTGAPLPEIAAELRVSPNTLKTQLRSIYRKLDAANRTEALEQAARHGLLPG</sequence>
<name>A0A1H1TAZ0_9MICO</name>
<evidence type="ECO:0000313" key="5">
    <source>
        <dbReference type="EMBL" id="SDS57422.1"/>
    </source>
</evidence>
<dbReference type="InterPro" id="IPR036388">
    <property type="entry name" value="WH-like_DNA-bd_sf"/>
</dbReference>
<keyword evidence="3" id="KW-0804">Transcription</keyword>
<organism evidence="5 6">
    <name type="scientific">Microbacterium paraoxydans</name>
    <dbReference type="NCBI Taxonomy" id="199592"/>
    <lineage>
        <taxon>Bacteria</taxon>
        <taxon>Bacillati</taxon>
        <taxon>Actinomycetota</taxon>
        <taxon>Actinomycetes</taxon>
        <taxon>Micrococcales</taxon>
        <taxon>Microbacteriaceae</taxon>
        <taxon>Microbacterium</taxon>
    </lineage>
</organism>
<dbReference type="InterPro" id="IPR027417">
    <property type="entry name" value="P-loop_NTPase"/>
</dbReference>
<dbReference type="PANTHER" id="PTHR44688:SF25">
    <property type="entry name" value="HTH LUXR-TYPE DOMAIN-CONTAINING PROTEIN"/>
    <property type="match status" value="1"/>
</dbReference>